<proteinExistence type="inferred from homology"/>
<dbReference type="GO" id="GO:0004866">
    <property type="term" value="F:endopeptidase inhibitor activity"/>
    <property type="evidence" value="ECO:0007669"/>
    <property type="project" value="InterPro"/>
</dbReference>
<dbReference type="InterPro" id="IPR045239">
    <property type="entry name" value="bHLH95_bHLH"/>
</dbReference>
<dbReference type="SMART" id="SM00353">
    <property type="entry name" value="HLH"/>
    <property type="match status" value="1"/>
</dbReference>
<keyword evidence="10" id="KW-0647">Proteasome</keyword>
<reference evidence="19" key="1">
    <citation type="submission" date="2022-05" db="EMBL/GenBank/DDBJ databases">
        <title>The Musa troglodytarum L. genome provides insights into the mechanism of non-climacteric behaviour and enrichment of carotenoids.</title>
        <authorList>
            <person name="Wang J."/>
        </authorList>
    </citation>
    <scope>NUCLEOTIDE SEQUENCE</scope>
    <source>
        <tissue evidence="19">Leaf</tissue>
    </source>
</reference>
<comment type="similarity">
    <text evidence="3">Belongs to the bHLH protein family.</text>
</comment>
<dbReference type="EMBL" id="CP097503">
    <property type="protein sequence ID" value="URD83785.1"/>
    <property type="molecule type" value="Genomic_DNA"/>
</dbReference>
<evidence type="ECO:0000313" key="20">
    <source>
        <dbReference type="Proteomes" id="UP001055439"/>
    </source>
</evidence>
<evidence type="ECO:0000256" key="14">
    <source>
        <dbReference type="ARBA" id="ARBA00023163"/>
    </source>
</evidence>
<evidence type="ECO:0000256" key="5">
    <source>
        <dbReference type="ARBA" id="ARBA00011738"/>
    </source>
</evidence>
<dbReference type="FunFam" id="4.10.280.10:FF:000032">
    <property type="entry name" value="Transcription factor bHLH123 family"/>
    <property type="match status" value="1"/>
</dbReference>
<keyword evidence="6" id="KW-0488">Methylation</keyword>
<dbReference type="PANTHER" id="PTHR13266">
    <property type="entry name" value="PROTEASOME INHIBITOR"/>
    <property type="match status" value="1"/>
</dbReference>
<evidence type="ECO:0000256" key="17">
    <source>
        <dbReference type="SAM" id="MobiDB-lite"/>
    </source>
</evidence>
<evidence type="ECO:0000256" key="9">
    <source>
        <dbReference type="ARBA" id="ARBA00022824"/>
    </source>
</evidence>
<gene>
    <name evidence="19" type="ORF">MUK42_19116</name>
</gene>
<dbReference type="GO" id="GO:0005783">
    <property type="term" value="C:endoplasmic reticulum"/>
    <property type="evidence" value="ECO:0007669"/>
    <property type="project" value="UniProtKB-SubCell"/>
</dbReference>
<protein>
    <recommendedName>
        <fullName evidence="18">BHLH domain-containing protein</fullName>
    </recommendedName>
</protein>
<dbReference type="InterPro" id="IPR045128">
    <property type="entry name" value="PI31-like"/>
</dbReference>
<dbReference type="GO" id="GO:0043161">
    <property type="term" value="P:proteasome-mediated ubiquitin-dependent protein catabolic process"/>
    <property type="evidence" value="ECO:0007669"/>
    <property type="project" value="InterPro"/>
</dbReference>
<keyword evidence="12" id="KW-0805">Transcription regulation</keyword>
<dbReference type="CDD" id="cd11393">
    <property type="entry name" value="bHLH_AtbHLH_like"/>
    <property type="match status" value="1"/>
</dbReference>
<evidence type="ECO:0000256" key="2">
    <source>
        <dbReference type="ARBA" id="ARBA00004496"/>
    </source>
</evidence>
<keyword evidence="15" id="KW-0539">Nucleus</keyword>
<dbReference type="AlphaFoldDB" id="A0A9E7ETK5"/>
<dbReference type="InterPro" id="IPR036638">
    <property type="entry name" value="HLH_DNA-bd_sf"/>
</dbReference>
<evidence type="ECO:0000256" key="3">
    <source>
        <dbReference type="ARBA" id="ARBA00005510"/>
    </source>
</evidence>
<keyword evidence="20" id="KW-1185">Reference proteome</keyword>
<dbReference type="SUPFAM" id="SSF47459">
    <property type="entry name" value="HLH, helix-loop-helix DNA-binding domain"/>
    <property type="match status" value="1"/>
</dbReference>
<feature type="region of interest" description="Disordered" evidence="17">
    <location>
        <begin position="522"/>
        <end position="546"/>
    </location>
</feature>
<dbReference type="Gene3D" id="4.10.280.10">
    <property type="entry name" value="Helix-loop-helix DNA-binding domain"/>
    <property type="match status" value="1"/>
</dbReference>
<dbReference type="Pfam" id="PF08577">
    <property type="entry name" value="PI31_Prot_C"/>
    <property type="match status" value="1"/>
</dbReference>
<dbReference type="InterPro" id="IPR011598">
    <property type="entry name" value="bHLH_dom"/>
</dbReference>
<feature type="compositionally biased region" description="Polar residues" evidence="17">
    <location>
        <begin position="480"/>
        <end position="495"/>
    </location>
</feature>
<dbReference type="Gene3D" id="3.40.1000.30">
    <property type="match status" value="1"/>
</dbReference>
<evidence type="ECO:0000313" key="19">
    <source>
        <dbReference type="EMBL" id="URD83785.1"/>
    </source>
</evidence>
<feature type="domain" description="BHLH" evidence="18">
    <location>
        <begin position="538"/>
        <end position="587"/>
    </location>
</feature>
<dbReference type="GO" id="GO:0000502">
    <property type="term" value="C:proteasome complex"/>
    <property type="evidence" value="ECO:0007669"/>
    <property type="project" value="UniProtKB-KW"/>
</dbReference>
<evidence type="ECO:0000256" key="16">
    <source>
        <dbReference type="ARBA" id="ARBA00024805"/>
    </source>
</evidence>
<evidence type="ECO:0000256" key="10">
    <source>
        <dbReference type="ARBA" id="ARBA00022942"/>
    </source>
</evidence>
<dbReference type="GO" id="GO:0003677">
    <property type="term" value="F:DNA binding"/>
    <property type="evidence" value="ECO:0007669"/>
    <property type="project" value="UniProtKB-KW"/>
</dbReference>
<dbReference type="InterPro" id="IPR021625">
    <property type="entry name" value="PI31_Prot_N"/>
</dbReference>
<evidence type="ECO:0000256" key="11">
    <source>
        <dbReference type="ARBA" id="ARBA00022990"/>
    </source>
</evidence>
<comment type="function">
    <text evidence="16">Plays an important role in control of proteasome function. Inhibits the hydrolysis of protein and peptide substrates by the 20S proteasome. Also inhibits the activation of the proteasome by the proteasome regulatory proteins PA700 and PA28.</text>
</comment>
<evidence type="ECO:0000256" key="6">
    <source>
        <dbReference type="ARBA" id="ARBA00022481"/>
    </source>
</evidence>
<comment type="subunit">
    <text evidence="5">Homodimer.</text>
</comment>
<dbReference type="OrthoDB" id="673975at2759"/>
<feature type="region of interest" description="Disordered" evidence="17">
    <location>
        <begin position="473"/>
        <end position="495"/>
    </location>
</feature>
<name>A0A9E7ETK5_9LILI</name>
<sequence length="658" mass="70346">MASESSVMAVIRASHPSFRNPHDKVAFAVHASFLAAGFSLIATGTGALSENPPIGEEEVGIDGWNELEDAYAFVYTKTDKGSKKTVLVKCLPIGDLLTIDCLDLSGPGKEPFHLQINVKDYLSDVAQQTSNYASVYKNLKGLVNNLCSSFLAKLEPKAASSSSAKSLVYPPIPSTGISDLFPGPGAGFYPHRGSGVGGGMLVGPNDPRFFGSNERAGFLGGLPGVPPGARFDPYGPPDVPGFEPARFIRVSEIQVPSALNLGEDVAFVSVEMHAVVVTGTTTRLLLPSSLGRTLVSEAAGGDHPPRSMADHQLRAGSSGSWWSAASLATPLSEVADLGGSFRWPTAADMDVFEAQSISNPHVSAPAAVGFGLSSPSLEWSQPFFCSSSSNGGRDDTSLGFHGLLQEEVISRPCVQRDSGIEDSSWSPLKTMNPSFMHDHHHHVLTSNASCELPSSTLLPGLLEPDSRLQRSFHGHHEQLQRSASSQSPQFSNETCFWNPSAGDGSNPIVKTTAGLIRSSCSTMEKRNGSEPALKKARTETPSPLPTFKVRKEKLGDRIAALQQLVSPFGKTDTASVLQEAIEYIKFLHDQVRVLSAPYLKNGHQMQQVKSLDSSKDSGEQNQDLRSRGLCLVPMSSTFAVANEIPADLWTPSFIGTFR</sequence>
<keyword evidence="9" id="KW-0256">Endoplasmic reticulum</keyword>
<comment type="subcellular location">
    <subcellularLocation>
        <location evidence="2">Cytoplasm</location>
    </subcellularLocation>
    <subcellularLocation>
        <location evidence="1">Endoplasmic reticulum</location>
    </subcellularLocation>
</comment>
<dbReference type="GO" id="GO:0070628">
    <property type="term" value="F:proteasome binding"/>
    <property type="evidence" value="ECO:0007669"/>
    <property type="project" value="InterPro"/>
</dbReference>
<dbReference type="PROSITE" id="PS50888">
    <property type="entry name" value="BHLH"/>
    <property type="match status" value="1"/>
</dbReference>
<comment type="similarity">
    <text evidence="4">Belongs to the proteasome inhibitor PI31 family.</text>
</comment>
<evidence type="ECO:0000256" key="12">
    <source>
        <dbReference type="ARBA" id="ARBA00023015"/>
    </source>
</evidence>
<keyword evidence="8" id="KW-0597">Phosphoprotein</keyword>
<dbReference type="InterPro" id="IPR013886">
    <property type="entry name" value="PI31_Prot_C"/>
</dbReference>
<dbReference type="Pfam" id="PF11566">
    <property type="entry name" value="PI31_Prot_N"/>
    <property type="match status" value="1"/>
</dbReference>
<evidence type="ECO:0000256" key="15">
    <source>
        <dbReference type="ARBA" id="ARBA00023242"/>
    </source>
</evidence>
<evidence type="ECO:0000256" key="8">
    <source>
        <dbReference type="ARBA" id="ARBA00022553"/>
    </source>
</evidence>
<evidence type="ECO:0000256" key="7">
    <source>
        <dbReference type="ARBA" id="ARBA00022490"/>
    </source>
</evidence>
<evidence type="ECO:0000256" key="13">
    <source>
        <dbReference type="ARBA" id="ARBA00023125"/>
    </source>
</evidence>
<keyword evidence="11" id="KW-0007">Acetylation</keyword>
<dbReference type="Proteomes" id="UP001055439">
    <property type="component" value="Chromosome 10"/>
</dbReference>
<dbReference type="GO" id="GO:0046983">
    <property type="term" value="F:protein dimerization activity"/>
    <property type="evidence" value="ECO:0007669"/>
    <property type="project" value="InterPro"/>
</dbReference>
<evidence type="ECO:0000256" key="1">
    <source>
        <dbReference type="ARBA" id="ARBA00004240"/>
    </source>
</evidence>
<organism evidence="19 20">
    <name type="scientific">Musa troglodytarum</name>
    <name type="common">fe'i banana</name>
    <dbReference type="NCBI Taxonomy" id="320322"/>
    <lineage>
        <taxon>Eukaryota</taxon>
        <taxon>Viridiplantae</taxon>
        <taxon>Streptophyta</taxon>
        <taxon>Embryophyta</taxon>
        <taxon>Tracheophyta</taxon>
        <taxon>Spermatophyta</taxon>
        <taxon>Magnoliopsida</taxon>
        <taxon>Liliopsida</taxon>
        <taxon>Zingiberales</taxon>
        <taxon>Musaceae</taxon>
        <taxon>Musa</taxon>
    </lineage>
</organism>
<evidence type="ECO:0000259" key="18">
    <source>
        <dbReference type="PROSITE" id="PS50888"/>
    </source>
</evidence>
<dbReference type="PANTHER" id="PTHR13266:SF1">
    <property type="entry name" value="PROTEASOME INHIBITOR PI31 SUBUNIT"/>
    <property type="match status" value="1"/>
</dbReference>
<keyword evidence="7" id="KW-0963">Cytoplasm</keyword>
<evidence type="ECO:0000256" key="4">
    <source>
        <dbReference type="ARBA" id="ARBA00006405"/>
    </source>
</evidence>
<accession>A0A9E7ETK5</accession>
<keyword evidence="14" id="KW-0804">Transcription</keyword>
<feature type="compositionally biased region" description="Basic and acidic residues" evidence="17">
    <location>
        <begin position="523"/>
        <end position="538"/>
    </location>
</feature>
<keyword evidence="13" id="KW-0238">DNA-binding</keyword>